<dbReference type="InterPro" id="IPR000602">
    <property type="entry name" value="Glyco_hydro_38_N"/>
</dbReference>
<dbReference type="Proteomes" id="UP000245609">
    <property type="component" value="Unassembled WGS sequence"/>
</dbReference>
<proteinExistence type="inferred from homology"/>
<name>A0A2T9ZG99_9FUNG</name>
<dbReference type="STRING" id="133381.A0A2T9ZG99"/>
<dbReference type="SUPFAM" id="SSF88713">
    <property type="entry name" value="Glycoside hydrolase/deacetylase"/>
    <property type="match status" value="1"/>
</dbReference>
<organism evidence="9 10">
    <name type="scientific">Smittium megazygosporum</name>
    <dbReference type="NCBI Taxonomy" id="133381"/>
    <lineage>
        <taxon>Eukaryota</taxon>
        <taxon>Fungi</taxon>
        <taxon>Fungi incertae sedis</taxon>
        <taxon>Zoopagomycota</taxon>
        <taxon>Kickxellomycotina</taxon>
        <taxon>Harpellomycetes</taxon>
        <taxon>Harpellales</taxon>
        <taxon>Legeriomycetaceae</taxon>
        <taxon>Smittium</taxon>
    </lineage>
</organism>
<sequence>MISNRSSLIKGFLYFSTIFLLWFAIPLFLRIPPWAPQLGGLESHTSGDYRSPWKSPRNLTLHILPHSHCDLGWNLSFDEYYAQSIKTVIENVLIELYKNPKRRFSWNDIPYIEKFLKEEGNKPNMLLENSSDKALTWNQLADIVVNKKQLEFGNLEYSSPDELLTDLRSQFENMDVGRSYLAARFNSTTSTVLHIDNFGHKHTTPFILSKNGVDKMILGRMSFSSESDFKSTGGFQFLYGSRFGNSQLLTHYLSIHYGFPAREFDFDRRPDCNPKALLSALNSFAISQVGLYPSHGHILIMMGDDFRFTKAKHAFDCLDRVINLANSKKNKSFGNGPNKIQVKYSSPSEYMNTVSAYFEEDPNLKQKLRKVSFDFAPYNDIPLESYWTGIYSTRPALKSYIRKVARIIKQAQAFLAMSKLEFRRSQSTASTFIDSETDIRVSADIIDAENFLEEAQKQLAFCHHHDGITGTCTPSTFLDYVKRLDLAFNKASASLLISSKILQLSYSNNIQLYSSTKMIDQVYEADSHEDELEGEQGFSKSHFHVPFSVCNSHLCRNVTLIVSNMANPTLGSKPITLYLETNMIDIIELDSKKPVDFQIEYVLDDMQFSDNTFSVAEDISLKNRDTERSHIKTSERVLNESASPKPRYYKVVFLADKIPAIGFKKYQIIHSGSSKKQNVIHSFLNVEKQSVQLKIGNNNLNVLSIQKVQNQNGKILLKLGNNSVLYEQRQYIVSKFRGSGAYLFHSNIQMYALMYVYIVASLLLGYFLNGYIFSSGPNKKRGSIFSYLEGGIPSKDIHYFVKSNNNSYSYSSSNTTNAKSGIFPRYFILISVGISILVIGAFLGTMLVLTLVQYLPENVLKSWTNSQNLIPLFVIFISVGYLIKSTLPIAILKMDRSLKYALQRLFLPSQLKRAFPSESRVAALLLYGFLFGLYWGQIAYPEHHSRVLNPISYHCKVSLGNTTSSATLYYSGSKTTFYVYNIKNNDLNDPVVKVVTSAVGKKNIESVVRFSQLKKEEQGLIDKISWFFRPIFGSFDSFFIDENPTPLSYKFWTVIPGNYFPILHRISTSHFGIQVKQAMGGTNIAKGALEFLIHRSFLQNDKRGLWGNLVDNSKVGISHYIDFNGDPKTPYSHANNKFKADQAVHVAGYYSSIGSKTIADNGIKGLAESNSWSVFGTQYLKSIGTREMVKIDKDAHGIEIIGMVSRDTPFPTRNQIANSSFDKKKSNEVHLYIRLFSYSHGQQIKSIHRAKKYFLNKFFHGSSNVKVEVFEVVNDYGFVDDSFVYRNDNDELQKPRDLQRISSKQ</sequence>
<keyword evidence="7" id="KW-1133">Transmembrane helix</keyword>
<gene>
    <name evidence="9" type="ORF">BB560_001885</name>
</gene>
<dbReference type="InterPro" id="IPR037094">
    <property type="entry name" value="Glyco_hydro_38_cen_sf"/>
</dbReference>
<comment type="caution">
    <text evidence="9">The sequence shown here is derived from an EMBL/GenBank/DDBJ whole genome shotgun (WGS) entry which is preliminary data.</text>
</comment>
<evidence type="ECO:0000256" key="4">
    <source>
        <dbReference type="ARBA" id="ARBA00022801"/>
    </source>
</evidence>
<dbReference type="InterPro" id="IPR050843">
    <property type="entry name" value="Glycosyl_Hydrlase_38"/>
</dbReference>
<dbReference type="InterPro" id="IPR015341">
    <property type="entry name" value="Glyco_hydro_38_cen"/>
</dbReference>
<dbReference type="GO" id="GO:0030246">
    <property type="term" value="F:carbohydrate binding"/>
    <property type="evidence" value="ECO:0007669"/>
    <property type="project" value="InterPro"/>
</dbReference>
<comment type="similarity">
    <text evidence="2">Belongs to the glycosyl hydrolase 38 family.</text>
</comment>
<evidence type="ECO:0000256" key="7">
    <source>
        <dbReference type="SAM" id="Phobius"/>
    </source>
</evidence>
<protein>
    <recommendedName>
        <fullName evidence="8">Glycoside hydrolase family 38 central domain-containing protein</fullName>
    </recommendedName>
</protein>
<dbReference type="GO" id="GO:0006013">
    <property type="term" value="P:mannose metabolic process"/>
    <property type="evidence" value="ECO:0007669"/>
    <property type="project" value="InterPro"/>
</dbReference>
<evidence type="ECO:0000259" key="8">
    <source>
        <dbReference type="SMART" id="SM00872"/>
    </source>
</evidence>
<dbReference type="EMBL" id="MBFS01000210">
    <property type="protein sequence ID" value="PVV03622.1"/>
    <property type="molecule type" value="Genomic_DNA"/>
</dbReference>
<feature type="transmembrane region" description="Helical" evidence="7">
    <location>
        <begin position="12"/>
        <end position="29"/>
    </location>
</feature>
<dbReference type="SMART" id="SM00872">
    <property type="entry name" value="Alpha-mann_mid"/>
    <property type="match status" value="1"/>
</dbReference>
<evidence type="ECO:0000256" key="2">
    <source>
        <dbReference type="ARBA" id="ARBA00009792"/>
    </source>
</evidence>
<dbReference type="SUPFAM" id="SSF88688">
    <property type="entry name" value="Families 57/38 glycoside transferase middle domain"/>
    <property type="match status" value="1"/>
</dbReference>
<dbReference type="Gene3D" id="1.20.1270.50">
    <property type="entry name" value="Glycoside hydrolase family 38, central domain"/>
    <property type="match status" value="1"/>
</dbReference>
<dbReference type="GO" id="GO:0004559">
    <property type="term" value="F:alpha-mannosidase activity"/>
    <property type="evidence" value="ECO:0007669"/>
    <property type="project" value="InterPro"/>
</dbReference>
<feature type="transmembrane region" description="Helical" evidence="7">
    <location>
        <begin position="752"/>
        <end position="773"/>
    </location>
</feature>
<accession>A0A2T9ZG99</accession>
<dbReference type="GO" id="GO:0046872">
    <property type="term" value="F:metal ion binding"/>
    <property type="evidence" value="ECO:0007669"/>
    <property type="project" value="UniProtKB-KW"/>
</dbReference>
<dbReference type="PANTHER" id="PTHR11607">
    <property type="entry name" value="ALPHA-MANNOSIDASE"/>
    <property type="match status" value="1"/>
</dbReference>
<dbReference type="Pfam" id="PF01074">
    <property type="entry name" value="Glyco_hydro_38N"/>
    <property type="match status" value="1"/>
</dbReference>
<dbReference type="InterPro" id="IPR027291">
    <property type="entry name" value="Glyco_hydro_38_N_sf"/>
</dbReference>
<feature type="transmembrane region" description="Helical" evidence="7">
    <location>
        <begin position="921"/>
        <end position="940"/>
    </location>
</feature>
<dbReference type="Pfam" id="PF09261">
    <property type="entry name" value="Alpha-mann_mid"/>
    <property type="match status" value="1"/>
</dbReference>
<feature type="transmembrane region" description="Helical" evidence="7">
    <location>
        <begin position="869"/>
        <end position="892"/>
    </location>
</feature>
<dbReference type="SUPFAM" id="SSF74650">
    <property type="entry name" value="Galactose mutarotase-like"/>
    <property type="match status" value="1"/>
</dbReference>
<evidence type="ECO:0000256" key="6">
    <source>
        <dbReference type="ARBA" id="ARBA00023295"/>
    </source>
</evidence>
<evidence type="ECO:0000313" key="10">
    <source>
        <dbReference type="Proteomes" id="UP000245609"/>
    </source>
</evidence>
<evidence type="ECO:0000313" key="9">
    <source>
        <dbReference type="EMBL" id="PVV03622.1"/>
    </source>
</evidence>
<dbReference type="OrthoDB" id="10261055at2759"/>
<evidence type="ECO:0000256" key="3">
    <source>
        <dbReference type="ARBA" id="ARBA00022723"/>
    </source>
</evidence>
<reference evidence="9 10" key="1">
    <citation type="journal article" date="2018" name="MBio">
        <title>Comparative Genomics Reveals the Core Gene Toolbox for the Fungus-Insect Symbiosis.</title>
        <authorList>
            <person name="Wang Y."/>
            <person name="Stata M."/>
            <person name="Wang W."/>
            <person name="Stajich J.E."/>
            <person name="White M.M."/>
            <person name="Moncalvo J.M."/>
        </authorList>
    </citation>
    <scope>NUCLEOTIDE SEQUENCE [LARGE SCALE GENOMIC DNA]</scope>
    <source>
        <strain evidence="9 10">SC-DP-2</strain>
    </source>
</reference>
<keyword evidence="5" id="KW-0862">Zinc</keyword>
<keyword evidence="10" id="KW-1185">Reference proteome</keyword>
<feature type="non-terminal residue" evidence="9">
    <location>
        <position position="1305"/>
    </location>
</feature>
<keyword evidence="6" id="KW-0326">Glycosidase</keyword>
<keyword evidence="7" id="KW-0472">Membrane</keyword>
<feature type="transmembrane region" description="Helical" evidence="7">
    <location>
        <begin position="826"/>
        <end position="849"/>
    </location>
</feature>
<keyword evidence="4" id="KW-0378">Hydrolase</keyword>
<dbReference type="InterPro" id="IPR011330">
    <property type="entry name" value="Glyco_hydro/deAcase_b/a-brl"/>
</dbReference>
<feature type="domain" description="Glycoside hydrolase family 38 central" evidence="8">
    <location>
        <begin position="385"/>
        <end position="484"/>
    </location>
</feature>
<evidence type="ECO:0000256" key="5">
    <source>
        <dbReference type="ARBA" id="ARBA00022833"/>
    </source>
</evidence>
<keyword evidence="7" id="KW-0812">Transmembrane</keyword>
<dbReference type="InterPro" id="IPR011013">
    <property type="entry name" value="Gal_mutarotase_sf_dom"/>
</dbReference>
<dbReference type="Gene3D" id="2.70.98.30">
    <property type="entry name" value="Golgi alpha-mannosidase II, domain 4"/>
    <property type="match status" value="1"/>
</dbReference>
<dbReference type="Gene3D" id="3.20.110.10">
    <property type="entry name" value="Glycoside hydrolase 38, N terminal domain"/>
    <property type="match status" value="1"/>
</dbReference>
<evidence type="ECO:0000256" key="1">
    <source>
        <dbReference type="ARBA" id="ARBA00001947"/>
    </source>
</evidence>
<dbReference type="PANTHER" id="PTHR11607:SF3">
    <property type="entry name" value="LYSOSOMAL ALPHA-MANNOSIDASE"/>
    <property type="match status" value="1"/>
</dbReference>
<dbReference type="InterPro" id="IPR028995">
    <property type="entry name" value="Glyco_hydro_57/38_cen_sf"/>
</dbReference>
<keyword evidence="3" id="KW-0479">Metal-binding</keyword>
<comment type="cofactor">
    <cofactor evidence="1">
        <name>Zn(2+)</name>
        <dbReference type="ChEBI" id="CHEBI:29105"/>
    </cofactor>
</comment>